<dbReference type="Gene3D" id="3.40.50.620">
    <property type="entry name" value="HUPs"/>
    <property type="match status" value="1"/>
</dbReference>
<comment type="catalytic activity">
    <reaction evidence="8 10">
        <text>deamido-NAD(+) + NH4(+) + ATP = AMP + diphosphate + NAD(+) + H(+)</text>
        <dbReference type="Rhea" id="RHEA:21188"/>
        <dbReference type="ChEBI" id="CHEBI:15378"/>
        <dbReference type="ChEBI" id="CHEBI:28938"/>
        <dbReference type="ChEBI" id="CHEBI:30616"/>
        <dbReference type="ChEBI" id="CHEBI:33019"/>
        <dbReference type="ChEBI" id="CHEBI:57540"/>
        <dbReference type="ChEBI" id="CHEBI:58437"/>
        <dbReference type="ChEBI" id="CHEBI:456215"/>
        <dbReference type="EC" id="6.3.1.5"/>
    </reaction>
</comment>
<feature type="region of interest" description="Disordered" evidence="11">
    <location>
        <begin position="229"/>
        <end position="248"/>
    </location>
</feature>
<name>A0A917UTC9_9BACI</name>
<dbReference type="InterPro" id="IPR022310">
    <property type="entry name" value="NAD/GMP_synthase"/>
</dbReference>
<dbReference type="InterPro" id="IPR014729">
    <property type="entry name" value="Rossmann-like_a/b/a_fold"/>
</dbReference>
<proteinExistence type="inferred from homology"/>
<dbReference type="GO" id="GO:0046872">
    <property type="term" value="F:metal ion binding"/>
    <property type="evidence" value="ECO:0007669"/>
    <property type="project" value="UniProtKB-KW"/>
</dbReference>
<dbReference type="CDD" id="cd00553">
    <property type="entry name" value="NAD_synthase"/>
    <property type="match status" value="1"/>
</dbReference>
<evidence type="ECO:0000256" key="9">
    <source>
        <dbReference type="RuleBase" id="RU003811"/>
    </source>
</evidence>
<comment type="similarity">
    <text evidence="1 8 9">Belongs to the NAD synthetase family.</text>
</comment>
<dbReference type="EC" id="6.3.1.5" evidence="8 10"/>
<keyword evidence="6 8" id="KW-0460">Magnesium</keyword>
<feature type="binding site" evidence="8">
    <location>
        <position position="158"/>
    </location>
    <ligand>
        <name>deamido-NAD(+)</name>
        <dbReference type="ChEBI" id="CHEBI:58437"/>
        <note>ligand shared between two neighboring subunits</note>
    </ligand>
</feature>
<dbReference type="GO" id="GO:0003952">
    <property type="term" value="F:NAD+ synthase (glutamine-hydrolyzing) activity"/>
    <property type="evidence" value="ECO:0007669"/>
    <property type="project" value="InterPro"/>
</dbReference>
<dbReference type="EMBL" id="BMNQ01000002">
    <property type="protein sequence ID" value="GGJ84029.1"/>
    <property type="molecule type" value="Genomic_DNA"/>
</dbReference>
<evidence type="ECO:0000313" key="14">
    <source>
        <dbReference type="Proteomes" id="UP000658382"/>
    </source>
</evidence>
<evidence type="ECO:0000256" key="6">
    <source>
        <dbReference type="ARBA" id="ARBA00022842"/>
    </source>
</evidence>
<feature type="binding site" evidence="8">
    <location>
        <position position="167"/>
    </location>
    <ligand>
        <name>ATP</name>
        <dbReference type="ChEBI" id="CHEBI:30616"/>
    </ligand>
</feature>
<evidence type="ECO:0000259" key="12">
    <source>
        <dbReference type="Pfam" id="PF02540"/>
    </source>
</evidence>
<feature type="binding site" description="in other chain" evidence="8">
    <location>
        <position position="151"/>
    </location>
    <ligand>
        <name>deamido-NAD(+)</name>
        <dbReference type="ChEBI" id="CHEBI:58437"/>
        <note>ligand shared between two neighboring subunits</note>
    </ligand>
</feature>
<feature type="binding site" evidence="8">
    <location>
        <position position="143"/>
    </location>
    <ligand>
        <name>Mg(2+)</name>
        <dbReference type="ChEBI" id="CHEBI:18420"/>
    </ligand>
</feature>
<dbReference type="GO" id="GO:0009435">
    <property type="term" value="P:NAD+ biosynthetic process"/>
    <property type="evidence" value="ECO:0007669"/>
    <property type="project" value="UniProtKB-UniRule"/>
</dbReference>
<feature type="compositionally biased region" description="Basic residues" evidence="11">
    <location>
        <begin position="231"/>
        <end position="248"/>
    </location>
</feature>
<feature type="binding site" evidence="8">
    <location>
        <begin position="27"/>
        <end position="34"/>
    </location>
    <ligand>
        <name>ATP</name>
        <dbReference type="ChEBI" id="CHEBI:30616"/>
    </ligand>
</feature>
<dbReference type="Proteomes" id="UP000658382">
    <property type="component" value="Unassembled WGS sequence"/>
</dbReference>
<comment type="pathway">
    <text evidence="8">Cofactor biosynthesis; NAD(+) biosynthesis; NAD(+) from deamido-NAD(+) (ammonia route): step 1/1.</text>
</comment>
<evidence type="ECO:0000256" key="7">
    <source>
        <dbReference type="ARBA" id="ARBA00023027"/>
    </source>
</evidence>
<keyword evidence="7 8" id="KW-0520">NAD</keyword>
<evidence type="ECO:0000256" key="2">
    <source>
        <dbReference type="ARBA" id="ARBA00022598"/>
    </source>
</evidence>
<keyword evidence="14" id="KW-1185">Reference proteome</keyword>
<protein>
    <recommendedName>
        <fullName evidence="8 10">NH(3)-dependent NAD(+) synthetase</fullName>
        <ecNumber evidence="8 10">6.3.1.5</ecNumber>
    </recommendedName>
</protein>
<dbReference type="GO" id="GO:0008795">
    <property type="term" value="F:NAD+ synthase activity"/>
    <property type="evidence" value="ECO:0007669"/>
    <property type="project" value="UniProtKB-UniRule"/>
</dbReference>
<evidence type="ECO:0000256" key="4">
    <source>
        <dbReference type="ARBA" id="ARBA00022741"/>
    </source>
</evidence>
<evidence type="ECO:0000256" key="11">
    <source>
        <dbReference type="SAM" id="MobiDB-lite"/>
    </source>
</evidence>
<dbReference type="InterPro" id="IPR003694">
    <property type="entry name" value="NAD_synthase"/>
</dbReference>
<dbReference type="InterPro" id="IPR022926">
    <property type="entry name" value="NH(3)-dep_NAD(+)_synth"/>
</dbReference>
<comment type="subunit">
    <text evidence="8">Homodimer.</text>
</comment>
<accession>A0A917UTC9</accession>
<comment type="caution">
    <text evidence="13">The sequence shown here is derived from an EMBL/GenBank/DDBJ whole genome shotgun (WGS) entry which is preliminary data.</text>
</comment>
<comment type="function">
    <text evidence="8">Catalyzes the ATP-dependent amidation of deamido-NAD to form NAD. Uses ammonia as a nitrogen source.</text>
</comment>
<evidence type="ECO:0000256" key="3">
    <source>
        <dbReference type="ARBA" id="ARBA00022723"/>
    </source>
</evidence>
<keyword evidence="3 8" id="KW-0479">Metal-binding</keyword>
<dbReference type="GO" id="GO:0005524">
    <property type="term" value="F:ATP binding"/>
    <property type="evidence" value="ECO:0007669"/>
    <property type="project" value="UniProtKB-UniRule"/>
</dbReference>
<reference evidence="13" key="2">
    <citation type="submission" date="2020-09" db="EMBL/GenBank/DDBJ databases">
        <authorList>
            <person name="Sun Q."/>
            <person name="Ohkuma M."/>
        </authorList>
    </citation>
    <scope>NUCLEOTIDE SEQUENCE</scope>
    <source>
        <strain evidence="13">JCM 12580</strain>
    </source>
</reference>
<evidence type="ECO:0000256" key="10">
    <source>
        <dbReference type="RuleBase" id="RU003812"/>
    </source>
</evidence>
<keyword evidence="4 8" id="KW-0547">Nucleotide-binding</keyword>
<feature type="binding site" description="in other chain" evidence="8">
    <location>
        <begin position="235"/>
        <end position="236"/>
    </location>
    <ligand>
        <name>deamido-NAD(+)</name>
        <dbReference type="ChEBI" id="CHEBI:58437"/>
        <note>ligand shared between two neighboring subunits</note>
    </ligand>
</feature>
<evidence type="ECO:0000313" key="13">
    <source>
        <dbReference type="EMBL" id="GGJ84029.1"/>
    </source>
</evidence>
<sequence length="248" mass="27890">MKSTVNDIVNWLRESVHEAGLNGLMVGVSGGLDSAVVAYLIQRAFPDDSLGVMLPINSSSEDMEHAKKVTESSGIHDMTVDLTETHHMMYSSISDQLRLNHSFEQKNDQLAGANLRARLRMSTLYTIAAHYNYLVVGTDNAAEWHIGYFTKYGDGGVDILPLVEFTKQEVREIGEHLGVKHNILTKKPSAGLWEGQTDEAEIGTTYDKIDAYLEGKDVPDEDRKLIENMHRRTAHKRKPAKQFHRKNQ</sequence>
<feature type="binding site" evidence="8">
    <location>
        <position position="33"/>
    </location>
    <ligand>
        <name>Mg(2+)</name>
        <dbReference type="ChEBI" id="CHEBI:18420"/>
    </ligand>
</feature>
<organism evidence="13 14">
    <name type="scientific">Lentibacillus kapialis</name>
    <dbReference type="NCBI Taxonomy" id="340214"/>
    <lineage>
        <taxon>Bacteria</taxon>
        <taxon>Bacillati</taxon>
        <taxon>Bacillota</taxon>
        <taxon>Bacilli</taxon>
        <taxon>Bacillales</taxon>
        <taxon>Bacillaceae</taxon>
        <taxon>Lentibacillus</taxon>
    </lineage>
</organism>
<dbReference type="Pfam" id="PF02540">
    <property type="entry name" value="NAD_synthase"/>
    <property type="match status" value="1"/>
</dbReference>
<dbReference type="PANTHER" id="PTHR23090">
    <property type="entry name" value="NH 3 /GLUTAMINE-DEPENDENT NAD + SYNTHETASE"/>
    <property type="match status" value="1"/>
</dbReference>
<dbReference type="RefSeq" id="WP_188631299.1">
    <property type="nucleotide sequence ID" value="NZ_BMNQ01000002.1"/>
</dbReference>
<keyword evidence="2 8" id="KW-0436">Ligase</keyword>
<dbReference type="HAMAP" id="MF_00193">
    <property type="entry name" value="NadE_ammonia_dep"/>
    <property type="match status" value="1"/>
</dbReference>
<feature type="binding site" evidence="8">
    <location>
        <position position="189"/>
    </location>
    <ligand>
        <name>ATP</name>
        <dbReference type="ChEBI" id="CHEBI:30616"/>
    </ligand>
</feature>
<evidence type="ECO:0000256" key="8">
    <source>
        <dbReference type="HAMAP-Rule" id="MF_00193"/>
    </source>
</evidence>
<dbReference type="GO" id="GO:0005737">
    <property type="term" value="C:cytoplasm"/>
    <property type="evidence" value="ECO:0007669"/>
    <property type="project" value="InterPro"/>
</dbReference>
<dbReference type="PANTHER" id="PTHR23090:SF9">
    <property type="entry name" value="GLUTAMINE-DEPENDENT NAD(+) SYNTHETASE"/>
    <property type="match status" value="1"/>
</dbReference>
<feature type="binding site" description="in other chain" evidence="8">
    <location>
        <position position="118"/>
    </location>
    <ligand>
        <name>deamido-NAD(+)</name>
        <dbReference type="ChEBI" id="CHEBI:58437"/>
        <note>ligand shared between two neighboring subunits</note>
    </ligand>
</feature>
<keyword evidence="5 8" id="KW-0067">ATP-binding</keyword>
<evidence type="ECO:0000256" key="5">
    <source>
        <dbReference type="ARBA" id="ARBA00022840"/>
    </source>
</evidence>
<reference evidence="13" key="1">
    <citation type="journal article" date="2014" name="Int. J. Syst. Evol. Microbiol.">
        <title>Complete genome sequence of Corynebacterium casei LMG S-19264T (=DSM 44701T), isolated from a smear-ripened cheese.</title>
        <authorList>
            <consortium name="US DOE Joint Genome Institute (JGI-PGF)"/>
            <person name="Walter F."/>
            <person name="Albersmeier A."/>
            <person name="Kalinowski J."/>
            <person name="Ruckert C."/>
        </authorList>
    </citation>
    <scope>NUCLEOTIDE SEQUENCE</scope>
    <source>
        <strain evidence="13">JCM 12580</strain>
    </source>
</reference>
<dbReference type="GO" id="GO:0004359">
    <property type="term" value="F:glutaminase activity"/>
    <property type="evidence" value="ECO:0007669"/>
    <property type="project" value="InterPro"/>
</dbReference>
<evidence type="ECO:0000256" key="1">
    <source>
        <dbReference type="ARBA" id="ARBA00005859"/>
    </source>
</evidence>
<dbReference type="AlphaFoldDB" id="A0A917UTC9"/>
<dbReference type="NCBIfam" id="TIGR00552">
    <property type="entry name" value="nadE"/>
    <property type="match status" value="1"/>
</dbReference>
<feature type="domain" description="NAD/GMP synthase" evidence="12">
    <location>
        <begin position="5"/>
        <end position="239"/>
    </location>
</feature>
<gene>
    <name evidence="8 13" type="primary">nadE</name>
    <name evidence="13" type="ORF">GCM10007063_03150</name>
</gene>
<dbReference type="SUPFAM" id="SSF52402">
    <property type="entry name" value="Adenine nucleotide alpha hydrolases-like"/>
    <property type="match status" value="1"/>
</dbReference>
<feature type="binding site" evidence="8">
    <location>
        <position position="138"/>
    </location>
    <ligand>
        <name>ATP</name>
        <dbReference type="ChEBI" id="CHEBI:30616"/>
    </ligand>
</feature>